<reference evidence="1 2" key="1">
    <citation type="submission" date="2019-12" db="EMBL/GenBank/DDBJ databases">
        <authorList>
            <person name="Alioto T."/>
            <person name="Alioto T."/>
            <person name="Gomez Garrido J."/>
        </authorList>
    </citation>
    <scope>NUCLEOTIDE SEQUENCE [LARGE SCALE GENOMIC DNA]</scope>
</reference>
<organism evidence="1 2">
    <name type="scientific">Olea europaea subsp. europaea</name>
    <dbReference type="NCBI Taxonomy" id="158383"/>
    <lineage>
        <taxon>Eukaryota</taxon>
        <taxon>Viridiplantae</taxon>
        <taxon>Streptophyta</taxon>
        <taxon>Embryophyta</taxon>
        <taxon>Tracheophyta</taxon>
        <taxon>Spermatophyta</taxon>
        <taxon>Magnoliopsida</taxon>
        <taxon>eudicotyledons</taxon>
        <taxon>Gunneridae</taxon>
        <taxon>Pentapetalae</taxon>
        <taxon>asterids</taxon>
        <taxon>lamiids</taxon>
        <taxon>Lamiales</taxon>
        <taxon>Oleaceae</taxon>
        <taxon>Oleeae</taxon>
        <taxon>Olea</taxon>
    </lineage>
</organism>
<proteinExistence type="predicted"/>
<evidence type="ECO:0000313" key="2">
    <source>
        <dbReference type="Proteomes" id="UP000594638"/>
    </source>
</evidence>
<gene>
    <name evidence="1" type="ORF">OLEA9_A042115</name>
</gene>
<protein>
    <submittedName>
        <fullName evidence="1">Uncharacterized protein</fullName>
    </submittedName>
</protein>
<evidence type="ECO:0000313" key="1">
    <source>
        <dbReference type="EMBL" id="CAA3025510.1"/>
    </source>
</evidence>
<dbReference type="Proteomes" id="UP000594638">
    <property type="component" value="Unassembled WGS sequence"/>
</dbReference>
<dbReference type="Gramene" id="OE9A042115T1">
    <property type="protein sequence ID" value="OE9A042115C1"/>
    <property type="gene ID" value="OE9A042115"/>
</dbReference>
<dbReference type="EMBL" id="CACTIH010009135">
    <property type="protein sequence ID" value="CAA3025510.1"/>
    <property type="molecule type" value="Genomic_DNA"/>
</dbReference>
<keyword evidence="2" id="KW-1185">Reference proteome</keyword>
<dbReference type="AlphaFoldDB" id="A0A8S0V399"/>
<accession>A0A8S0V399</accession>
<sequence>MCSGRPECWPMFEGFKGGVPLLTGTSSRSSRCTVMPMVMVGLVGSPKLMAISGGEMEEMQCSGGDGSGMGMGL</sequence>
<comment type="caution">
    <text evidence="1">The sequence shown here is derived from an EMBL/GenBank/DDBJ whole genome shotgun (WGS) entry which is preliminary data.</text>
</comment>
<name>A0A8S0V399_OLEEU</name>